<dbReference type="EMBL" id="GBRH01182310">
    <property type="protein sequence ID" value="JAE15586.1"/>
    <property type="molecule type" value="Transcribed_RNA"/>
</dbReference>
<organism evidence="1">
    <name type="scientific">Arundo donax</name>
    <name type="common">Giant reed</name>
    <name type="synonym">Donax arundinaceus</name>
    <dbReference type="NCBI Taxonomy" id="35708"/>
    <lineage>
        <taxon>Eukaryota</taxon>
        <taxon>Viridiplantae</taxon>
        <taxon>Streptophyta</taxon>
        <taxon>Embryophyta</taxon>
        <taxon>Tracheophyta</taxon>
        <taxon>Spermatophyta</taxon>
        <taxon>Magnoliopsida</taxon>
        <taxon>Liliopsida</taxon>
        <taxon>Poales</taxon>
        <taxon>Poaceae</taxon>
        <taxon>PACMAD clade</taxon>
        <taxon>Arundinoideae</taxon>
        <taxon>Arundineae</taxon>
        <taxon>Arundo</taxon>
    </lineage>
</organism>
<accession>A0A0A9FZ56</accession>
<proteinExistence type="predicted"/>
<protein>
    <submittedName>
        <fullName evidence="1">Uncharacterized protein</fullName>
    </submittedName>
</protein>
<sequence>MLGPPVGAEAW</sequence>
<name>A0A0A9FZ56_ARUDO</name>
<reference evidence="1" key="1">
    <citation type="submission" date="2014-09" db="EMBL/GenBank/DDBJ databases">
        <authorList>
            <person name="Magalhaes I.L.F."/>
            <person name="Oliveira U."/>
            <person name="Santos F.R."/>
            <person name="Vidigal T.H.D.A."/>
            <person name="Brescovit A.D."/>
            <person name="Santos A.J."/>
        </authorList>
    </citation>
    <scope>NUCLEOTIDE SEQUENCE</scope>
    <source>
        <tissue evidence="1">Shoot tissue taken approximately 20 cm above the soil surface</tissue>
    </source>
</reference>
<evidence type="ECO:0000313" key="1">
    <source>
        <dbReference type="EMBL" id="JAE15586.1"/>
    </source>
</evidence>
<reference evidence="1" key="2">
    <citation type="journal article" date="2015" name="Data Brief">
        <title>Shoot transcriptome of the giant reed, Arundo donax.</title>
        <authorList>
            <person name="Barrero R.A."/>
            <person name="Guerrero F.D."/>
            <person name="Moolhuijzen P."/>
            <person name="Goolsby J.A."/>
            <person name="Tidwell J."/>
            <person name="Bellgard S.E."/>
            <person name="Bellgard M.I."/>
        </authorList>
    </citation>
    <scope>NUCLEOTIDE SEQUENCE</scope>
    <source>
        <tissue evidence="1">Shoot tissue taken approximately 20 cm above the soil surface</tissue>
    </source>
</reference>